<dbReference type="PATRIC" id="fig|2340.3.peg.344"/>
<feature type="transmembrane region" description="Helical" evidence="5">
    <location>
        <begin position="87"/>
        <end position="107"/>
    </location>
</feature>
<dbReference type="STRING" id="2340.JV46_19680"/>
<feature type="transmembrane region" description="Helical" evidence="5">
    <location>
        <begin position="336"/>
        <end position="358"/>
    </location>
</feature>
<evidence type="ECO:0000313" key="9">
    <source>
        <dbReference type="Proteomes" id="UP000030856"/>
    </source>
</evidence>
<sequence>MFTITPAQIGSIKDDTLSGLTVALALVPEAVAFAFVAHVSPEVGLWAAVIVGFLAAAIGGRPGMISGATGALAVIMAGLVIQHGVDYLFPAVILMGLIQISVGVLRLGKYMRIVPYPVMLGFVNGLAVVIFLAQLQQFFDIDPVTGEKTLLETPILMATLGVVLMTMAIIHFLPKFTMAVPAALVAIVSTTLLTLFATQVGFDFGIKTVGDVAPIGGLPTLPDFSQTMGSWDQIVDTFMIIFPYSFAFAAIGLVESLLTLGVIDEMTGTRGCGNKECVGQGIANIVAGSAGTMGGCAMIGQSMININSGGFGRLSGIMAAVSLALFILFGSSLIEVIPVAALVGVMFIVVLATFEWSSFRILRKVPKHDAFVLIVVSVITVITDNLALAVGIGVIISALVFSWTSAIRVVADISVNEEGAKIYVINGPLFFGSAKVFSDLFTPDDDPDEVIVDFINSRVVDHSAVEAIDSLAERYTKRGKNLHLRHLSVDCTNLLNKAGDLVEVNYEEDPNYKVADDKLA</sequence>
<keyword evidence="3 5" id="KW-1133">Transmembrane helix</keyword>
<proteinExistence type="predicted"/>
<dbReference type="PROSITE" id="PS50801">
    <property type="entry name" value="STAS"/>
    <property type="match status" value="1"/>
</dbReference>
<dbReference type="InterPro" id="IPR011547">
    <property type="entry name" value="SLC26A/SulP_dom"/>
</dbReference>
<feature type="transmembrane region" description="Helical" evidence="5">
    <location>
        <begin position="311"/>
        <end position="330"/>
    </location>
</feature>
<dbReference type="OrthoDB" id="9771198at2"/>
<gene>
    <name evidence="7" type="primary">sulP1</name>
    <name evidence="8" type="ORF">BOV88_09510</name>
    <name evidence="7" type="ORF">JV46_19680</name>
</gene>
<feature type="transmembrane region" description="Helical" evidence="5">
    <location>
        <begin position="180"/>
        <end position="202"/>
    </location>
</feature>
<comment type="caution">
    <text evidence="7">The sequence shown here is derived from an EMBL/GenBank/DDBJ whole genome shotgun (WGS) entry which is preliminary data.</text>
</comment>
<feature type="transmembrane region" description="Helical" evidence="5">
    <location>
        <begin position="370"/>
        <end position="403"/>
    </location>
</feature>
<dbReference type="PANTHER" id="PTHR43310">
    <property type="entry name" value="SULFATE TRANSPORTER YBAR-RELATED"/>
    <property type="match status" value="1"/>
</dbReference>
<dbReference type="eggNOG" id="COG0659">
    <property type="taxonomic scope" value="Bacteria"/>
</dbReference>
<evidence type="ECO:0000256" key="1">
    <source>
        <dbReference type="ARBA" id="ARBA00004141"/>
    </source>
</evidence>
<dbReference type="SUPFAM" id="SSF52091">
    <property type="entry name" value="SpoIIaa-like"/>
    <property type="match status" value="1"/>
</dbReference>
<dbReference type="RefSeq" id="WP_043115510.1">
    <property type="nucleotide sequence ID" value="NZ_JRAA01000001.1"/>
</dbReference>
<reference evidence="7 9" key="1">
    <citation type="journal article" date="2014" name="BMC Genomics">
        <title>The genome of the intracellular bacterium of the coastal bivalve, Solemya velum: a blueprint for thriving in and out of symbiosis.</title>
        <authorList>
            <person name="Dmytrenko O."/>
            <person name="Russell S.L."/>
            <person name="Loo W.T."/>
            <person name="Fontanez K.M."/>
            <person name="Liao L."/>
            <person name="Roeselers G."/>
            <person name="Sharma R."/>
            <person name="Stewart F.J."/>
            <person name="Newton I.L."/>
            <person name="Woyke T."/>
            <person name="Wu D."/>
            <person name="Lang J.M."/>
            <person name="Eisen J.A."/>
            <person name="Cavanaugh C.M."/>
        </authorList>
    </citation>
    <scope>NUCLEOTIDE SEQUENCE [LARGE SCALE GENOMIC DNA]</scope>
    <source>
        <strain evidence="7 9">WH</strain>
    </source>
</reference>
<protein>
    <submittedName>
        <fullName evidence="8">Sodium-independent anion transporter</fullName>
    </submittedName>
    <submittedName>
        <fullName evidence="7">Sulfate:bicarbonate antiporter SulP</fullName>
    </submittedName>
</protein>
<feature type="transmembrane region" description="Helical" evidence="5">
    <location>
        <begin position="64"/>
        <end position="81"/>
    </location>
</feature>
<dbReference type="AlphaFoldDB" id="A0A0B0H9S5"/>
<evidence type="ECO:0000313" key="7">
    <source>
        <dbReference type="EMBL" id="KHF25830.1"/>
    </source>
</evidence>
<feature type="transmembrane region" description="Helical" evidence="5">
    <location>
        <begin position="43"/>
        <end position="59"/>
    </location>
</feature>
<evidence type="ECO:0000313" key="10">
    <source>
        <dbReference type="Proteomes" id="UP000190962"/>
    </source>
</evidence>
<dbReference type="EMBL" id="MPNX01000014">
    <property type="protein sequence ID" value="OOY34532.1"/>
    <property type="molecule type" value="Genomic_DNA"/>
</dbReference>
<dbReference type="InterPro" id="IPR052706">
    <property type="entry name" value="Membrane-Transporter-like"/>
</dbReference>
<feature type="transmembrane region" description="Helical" evidence="5">
    <location>
        <begin position="17"/>
        <end position="37"/>
    </location>
</feature>
<dbReference type="Proteomes" id="UP000030856">
    <property type="component" value="Unassembled WGS sequence"/>
</dbReference>
<evidence type="ECO:0000256" key="2">
    <source>
        <dbReference type="ARBA" id="ARBA00022692"/>
    </source>
</evidence>
<evidence type="ECO:0000256" key="3">
    <source>
        <dbReference type="ARBA" id="ARBA00022989"/>
    </source>
</evidence>
<feature type="domain" description="STAS" evidence="6">
    <location>
        <begin position="418"/>
        <end position="520"/>
    </location>
</feature>
<keyword evidence="4 5" id="KW-0472">Membrane</keyword>
<keyword evidence="2 5" id="KW-0812">Transmembrane</keyword>
<dbReference type="CDD" id="cd07042">
    <property type="entry name" value="STAS_SulP_like_sulfate_transporter"/>
    <property type="match status" value="1"/>
</dbReference>
<name>A0A0B0H9S5_SOVGS</name>
<dbReference type="InterPro" id="IPR002645">
    <property type="entry name" value="STAS_dom"/>
</dbReference>
<dbReference type="PANTHER" id="PTHR43310:SF1">
    <property type="entry name" value="SULFATE TRANSPORTER YBAR-RELATED"/>
    <property type="match status" value="1"/>
</dbReference>
<dbReference type="Pfam" id="PF00916">
    <property type="entry name" value="Sulfate_transp"/>
    <property type="match status" value="1"/>
</dbReference>
<evidence type="ECO:0000256" key="5">
    <source>
        <dbReference type="SAM" id="Phobius"/>
    </source>
</evidence>
<evidence type="ECO:0000256" key="4">
    <source>
        <dbReference type="ARBA" id="ARBA00023136"/>
    </source>
</evidence>
<dbReference type="EMBL" id="JRAA01000001">
    <property type="protein sequence ID" value="KHF25830.1"/>
    <property type="molecule type" value="Genomic_DNA"/>
</dbReference>
<dbReference type="Proteomes" id="UP000190962">
    <property type="component" value="Unassembled WGS sequence"/>
</dbReference>
<accession>A0A0B0H9S5</accession>
<feature type="transmembrane region" description="Helical" evidence="5">
    <location>
        <begin position="238"/>
        <end position="260"/>
    </location>
</feature>
<keyword evidence="9" id="KW-1185">Reference proteome</keyword>
<dbReference type="InterPro" id="IPR036513">
    <property type="entry name" value="STAS_dom_sf"/>
</dbReference>
<dbReference type="Gene3D" id="3.30.750.24">
    <property type="entry name" value="STAS domain"/>
    <property type="match status" value="1"/>
</dbReference>
<feature type="transmembrane region" description="Helical" evidence="5">
    <location>
        <begin position="114"/>
        <end position="135"/>
    </location>
</feature>
<comment type="subcellular location">
    <subcellularLocation>
        <location evidence="1">Membrane</location>
        <topology evidence="1">Multi-pass membrane protein</topology>
    </subcellularLocation>
</comment>
<reference evidence="8 10" key="2">
    <citation type="submission" date="2016-11" db="EMBL/GenBank/DDBJ databases">
        <title>Mixed transmission modes and dynamic genome evolution in an obligate animal-bacterial symbiosis.</title>
        <authorList>
            <person name="Russell S.L."/>
            <person name="Corbett-Detig R.B."/>
            <person name="Cavanaugh C.M."/>
        </authorList>
    </citation>
    <scope>NUCLEOTIDE SEQUENCE [LARGE SCALE GENOMIC DNA]</scope>
    <source>
        <strain evidence="8">MA-KB16</strain>
    </source>
</reference>
<dbReference type="GO" id="GO:0016020">
    <property type="term" value="C:membrane"/>
    <property type="evidence" value="ECO:0007669"/>
    <property type="project" value="UniProtKB-SubCell"/>
</dbReference>
<feature type="transmembrane region" description="Helical" evidence="5">
    <location>
        <begin position="155"/>
        <end position="173"/>
    </location>
</feature>
<evidence type="ECO:0000313" key="8">
    <source>
        <dbReference type="EMBL" id="OOY34532.1"/>
    </source>
</evidence>
<dbReference type="Pfam" id="PF01740">
    <property type="entry name" value="STAS"/>
    <property type="match status" value="1"/>
</dbReference>
<evidence type="ECO:0000259" key="6">
    <source>
        <dbReference type="PROSITE" id="PS50801"/>
    </source>
</evidence>
<organism evidence="7 9">
    <name type="scientific">Solemya velum gill symbiont</name>
    <dbReference type="NCBI Taxonomy" id="2340"/>
    <lineage>
        <taxon>Bacteria</taxon>
        <taxon>Pseudomonadati</taxon>
        <taxon>Pseudomonadota</taxon>
        <taxon>Gammaproteobacteria</taxon>
        <taxon>sulfur-oxidizing symbionts</taxon>
    </lineage>
</organism>